<keyword evidence="3" id="KW-0067">ATP-binding</keyword>
<evidence type="ECO:0000259" key="4">
    <source>
        <dbReference type="Pfam" id="PF02875"/>
    </source>
</evidence>
<dbReference type="AlphaFoldDB" id="A0A1G2G7F0"/>
<dbReference type="InterPro" id="IPR036615">
    <property type="entry name" value="Mur_ligase_C_dom_sf"/>
</dbReference>
<evidence type="ECO:0000256" key="2">
    <source>
        <dbReference type="ARBA" id="ARBA00022741"/>
    </source>
</evidence>
<dbReference type="PANTHER" id="PTHR23135">
    <property type="entry name" value="MUR LIGASE FAMILY MEMBER"/>
    <property type="match status" value="1"/>
</dbReference>
<dbReference type="InterPro" id="IPR013221">
    <property type="entry name" value="Mur_ligase_cen"/>
</dbReference>
<dbReference type="GO" id="GO:0005524">
    <property type="term" value="F:ATP binding"/>
    <property type="evidence" value="ECO:0007669"/>
    <property type="project" value="UniProtKB-KW"/>
</dbReference>
<dbReference type="SUPFAM" id="SSF53244">
    <property type="entry name" value="MurD-like peptide ligases, peptide-binding domain"/>
    <property type="match status" value="1"/>
</dbReference>
<accession>A0A1G2G7F0</accession>
<dbReference type="Gene3D" id="3.90.190.20">
    <property type="entry name" value="Mur ligase, C-terminal domain"/>
    <property type="match status" value="1"/>
</dbReference>
<dbReference type="EMBL" id="MHNL01000001">
    <property type="protein sequence ID" value="OGZ46175.1"/>
    <property type="molecule type" value="Genomic_DNA"/>
</dbReference>
<protein>
    <recommendedName>
        <fullName evidence="8">UDP-N-acetylmuramoyl-L-alanyl-D-glutamate--2, 6-diaminopimelate ligase</fullName>
    </recommendedName>
</protein>
<dbReference type="InterPro" id="IPR018109">
    <property type="entry name" value="Folylpolyglutamate_synth_CS"/>
</dbReference>
<gene>
    <name evidence="6" type="ORF">A2756_06235</name>
</gene>
<reference evidence="6 7" key="1">
    <citation type="journal article" date="2016" name="Nat. Commun.">
        <title>Thousands of microbial genomes shed light on interconnected biogeochemical processes in an aquifer system.</title>
        <authorList>
            <person name="Anantharaman K."/>
            <person name="Brown C.T."/>
            <person name="Hug L.A."/>
            <person name="Sharon I."/>
            <person name="Castelle C.J."/>
            <person name="Probst A.J."/>
            <person name="Thomas B.C."/>
            <person name="Singh A."/>
            <person name="Wilkins M.J."/>
            <person name="Karaoz U."/>
            <person name="Brodie E.L."/>
            <person name="Williams K.H."/>
            <person name="Hubbard S.S."/>
            <person name="Banfield J.F."/>
        </authorList>
    </citation>
    <scope>NUCLEOTIDE SEQUENCE [LARGE SCALE GENOMIC DNA]</scope>
</reference>
<dbReference type="STRING" id="1802115.A2756_06235"/>
<dbReference type="Gene3D" id="3.40.1190.10">
    <property type="entry name" value="Mur-like, catalytic domain"/>
    <property type="match status" value="1"/>
</dbReference>
<sequence>MIQFIKKLIPQRLFRVLQPQYHHVLAWLGAVRYGFPARKLTVIGVTGTNGKSTTVELLSRILEDAGYKTASSSSVRLCINGEVERNELKMTMPGRAYLQRFLRRAVRLGCTHAVVEVTSEGIKQSRHLYLNFHLAVLTNITPEHIESHGSFEAYRAAKAELFKITPIHVLNEDDKNFAYFSRIPARQIIAYRASNFPEHIKLKLPGAFNRENAMAALTAARALGIDDAVSKHALESTPGVPGRMEIIKETPFYVVVDYAHTPDAFEKVFDALRKSDFRESGSRTSGDGGLICVFGCTGGGRDVWKRSEMGKVAAKNCRFVVLTNDDPYDESPEHILNDIESGILEVSSHSRYEKIIDRRQAIRCAISEAHSGDTIIITGKGSESVMVLSGDKKIPWDDRDVAREELQKLGA</sequence>
<evidence type="ECO:0000256" key="1">
    <source>
        <dbReference type="ARBA" id="ARBA00022598"/>
    </source>
</evidence>
<dbReference type="Pfam" id="PF02875">
    <property type="entry name" value="Mur_ligase_C"/>
    <property type="match status" value="1"/>
</dbReference>
<dbReference type="PROSITE" id="PS01011">
    <property type="entry name" value="FOLYLPOLYGLU_SYNT_1"/>
    <property type="match status" value="1"/>
</dbReference>
<dbReference type="Proteomes" id="UP000177785">
    <property type="component" value="Unassembled WGS sequence"/>
</dbReference>
<dbReference type="PANTHER" id="PTHR23135:SF4">
    <property type="entry name" value="UDP-N-ACETYLMURAMOYL-L-ALANYL-D-GLUTAMATE--2,6-DIAMINOPIMELATE LIGASE MURE HOMOLOG, CHLOROPLASTIC"/>
    <property type="match status" value="1"/>
</dbReference>
<proteinExistence type="predicted"/>
<evidence type="ECO:0000256" key="3">
    <source>
        <dbReference type="ARBA" id="ARBA00022840"/>
    </source>
</evidence>
<dbReference type="CDD" id="cd01983">
    <property type="entry name" value="SIMIBI"/>
    <property type="match status" value="1"/>
</dbReference>
<name>A0A1G2G7F0_9BACT</name>
<keyword evidence="2" id="KW-0547">Nucleotide-binding</keyword>
<dbReference type="Pfam" id="PF08245">
    <property type="entry name" value="Mur_ligase_M"/>
    <property type="match status" value="1"/>
</dbReference>
<dbReference type="SUPFAM" id="SSF53623">
    <property type="entry name" value="MurD-like peptide ligases, catalytic domain"/>
    <property type="match status" value="1"/>
</dbReference>
<evidence type="ECO:0000313" key="7">
    <source>
        <dbReference type="Proteomes" id="UP000177785"/>
    </source>
</evidence>
<dbReference type="InterPro" id="IPR004101">
    <property type="entry name" value="Mur_ligase_C"/>
</dbReference>
<dbReference type="GO" id="GO:0004326">
    <property type="term" value="F:tetrahydrofolylpolyglutamate synthase activity"/>
    <property type="evidence" value="ECO:0007669"/>
    <property type="project" value="InterPro"/>
</dbReference>
<evidence type="ECO:0000259" key="5">
    <source>
        <dbReference type="Pfam" id="PF08245"/>
    </source>
</evidence>
<feature type="domain" description="Mur ligase C-terminal" evidence="4">
    <location>
        <begin position="242"/>
        <end position="381"/>
    </location>
</feature>
<feature type="domain" description="Mur ligase central" evidence="5">
    <location>
        <begin position="45"/>
        <end position="186"/>
    </location>
</feature>
<keyword evidence="1" id="KW-0436">Ligase</keyword>
<dbReference type="InterPro" id="IPR036565">
    <property type="entry name" value="Mur-like_cat_sf"/>
</dbReference>
<evidence type="ECO:0008006" key="8">
    <source>
        <dbReference type="Google" id="ProtNLM"/>
    </source>
</evidence>
<comment type="caution">
    <text evidence="6">The sequence shown here is derived from an EMBL/GenBank/DDBJ whole genome shotgun (WGS) entry which is preliminary data.</text>
</comment>
<organism evidence="6 7">
    <name type="scientific">Candidatus Ryanbacteria bacterium RIFCSPHIGHO2_01_FULL_48_27</name>
    <dbReference type="NCBI Taxonomy" id="1802115"/>
    <lineage>
        <taxon>Bacteria</taxon>
        <taxon>Candidatus Ryaniibacteriota</taxon>
    </lineage>
</organism>
<evidence type="ECO:0000313" key="6">
    <source>
        <dbReference type="EMBL" id="OGZ46175.1"/>
    </source>
</evidence>